<dbReference type="InterPro" id="IPR053737">
    <property type="entry name" value="Type_II_TA_Toxin"/>
</dbReference>
<dbReference type="InterPro" id="IPR006440">
    <property type="entry name" value="Doc"/>
</dbReference>
<evidence type="ECO:0000313" key="3">
    <source>
        <dbReference type="Proteomes" id="UP000268857"/>
    </source>
</evidence>
<dbReference type="PANTHER" id="PTHR39426:SF1">
    <property type="entry name" value="HOMOLOGY TO DEATH-ON-CURING PROTEIN OF PHAGE P1"/>
    <property type="match status" value="1"/>
</dbReference>
<dbReference type="Gene3D" id="1.20.120.1870">
    <property type="entry name" value="Fic/DOC protein, Fido domain"/>
    <property type="match status" value="1"/>
</dbReference>
<dbReference type="PIRSF" id="PIRSF018297">
    <property type="entry name" value="Doc"/>
    <property type="match status" value="1"/>
</dbReference>
<dbReference type="NCBIfam" id="TIGR01550">
    <property type="entry name" value="DOC_P1"/>
    <property type="match status" value="1"/>
</dbReference>
<proteinExistence type="predicted"/>
<feature type="domain" description="Fido" evidence="1">
    <location>
        <begin position="7"/>
        <end position="125"/>
    </location>
</feature>
<dbReference type="RefSeq" id="WP_016878405.1">
    <property type="nucleotide sequence ID" value="NZ_AJLN01000078.1"/>
</dbReference>
<protein>
    <submittedName>
        <fullName evidence="2">Death-on-curing protein</fullName>
    </submittedName>
</protein>
<dbReference type="Proteomes" id="UP000268857">
    <property type="component" value="Unassembled WGS sequence"/>
</dbReference>
<sequence>MQNPKFIEKEQVIRIHDELVRKSGESSAILNEGLLESALYQPKAGFGEEYFHSTIYEQAAAYLFHVACNHAFEQGNKRTAFAVMVTFLNLNDYELTMTEEKAYELTMQVVNHEVDKEQLASILKNYVTELF</sequence>
<organism evidence="2 3">
    <name type="scientific">Chlorogloeopsis fritschii PCC 6912</name>
    <dbReference type="NCBI Taxonomy" id="211165"/>
    <lineage>
        <taxon>Bacteria</taxon>
        <taxon>Bacillati</taxon>
        <taxon>Cyanobacteriota</taxon>
        <taxon>Cyanophyceae</taxon>
        <taxon>Nostocales</taxon>
        <taxon>Chlorogloeopsidaceae</taxon>
        <taxon>Chlorogloeopsis</taxon>
    </lineage>
</organism>
<reference evidence="2 3" key="1">
    <citation type="journal article" date="2019" name="Genome Biol. Evol.">
        <title>Day and night: Metabolic profiles and evolutionary relationships of six axenic non-marine cyanobacteria.</title>
        <authorList>
            <person name="Will S.E."/>
            <person name="Henke P."/>
            <person name="Boedeker C."/>
            <person name="Huang S."/>
            <person name="Brinkmann H."/>
            <person name="Rohde M."/>
            <person name="Jarek M."/>
            <person name="Friedl T."/>
            <person name="Seufert S."/>
            <person name="Schumacher M."/>
            <person name="Overmann J."/>
            <person name="Neumann-Schaal M."/>
            <person name="Petersen J."/>
        </authorList>
    </citation>
    <scope>NUCLEOTIDE SEQUENCE [LARGE SCALE GENOMIC DNA]</scope>
    <source>
        <strain evidence="2 3">PCC 6912</strain>
    </source>
</reference>
<dbReference type="OrthoDB" id="9802752at2"/>
<dbReference type="InterPro" id="IPR003812">
    <property type="entry name" value="Fido"/>
</dbReference>
<keyword evidence="3" id="KW-1185">Reference proteome</keyword>
<dbReference type="Pfam" id="PF02661">
    <property type="entry name" value="Fic"/>
    <property type="match status" value="1"/>
</dbReference>
<dbReference type="PROSITE" id="PS51459">
    <property type="entry name" value="FIDO"/>
    <property type="match status" value="1"/>
</dbReference>
<comment type="caution">
    <text evidence="2">The sequence shown here is derived from an EMBL/GenBank/DDBJ whole genome shotgun (WGS) entry which is preliminary data.</text>
</comment>
<dbReference type="GO" id="GO:0016301">
    <property type="term" value="F:kinase activity"/>
    <property type="evidence" value="ECO:0007669"/>
    <property type="project" value="InterPro"/>
</dbReference>
<dbReference type="PANTHER" id="PTHR39426">
    <property type="entry name" value="HOMOLOGY TO DEATH-ON-CURING PROTEIN OF PHAGE P1"/>
    <property type="match status" value="1"/>
</dbReference>
<evidence type="ECO:0000313" key="2">
    <source>
        <dbReference type="EMBL" id="RUR77532.1"/>
    </source>
</evidence>
<name>A0A3S0XUY8_CHLFR</name>
<dbReference type="EMBL" id="RSCJ01000017">
    <property type="protein sequence ID" value="RUR77532.1"/>
    <property type="molecule type" value="Genomic_DNA"/>
</dbReference>
<dbReference type="SUPFAM" id="SSF140931">
    <property type="entry name" value="Fic-like"/>
    <property type="match status" value="1"/>
</dbReference>
<dbReference type="STRING" id="211165.GCA_000317285_02748"/>
<accession>A0A3S0XUY8</accession>
<gene>
    <name evidence="2" type="primary">doc</name>
    <name evidence="2" type="ORF">PCC6912_39230</name>
</gene>
<evidence type="ECO:0000259" key="1">
    <source>
        <dbReference type="PROSITE" id="PS51459"/>
    </source>
</evidence>
<dbReference type="InterPro" id="IPR036597">
    <property type="entry name" value="Fido-like_dom_sf"/>
</dbReference>
<dbReference type="AlphaFoldDB" id="A0A3S0XUY8"/>